<evidence type="ECO:0000313" key="2">
    <source>
        <dbReference type="EMBL" id="PHT85952.1"/>
    </source>
</evidence>
<gene>
    <name evidence="2" type="ORF">T459_08058</name>
</gene>
<name>A0A2G2ZVF4_CAPAN</name>
<protein>
    <recommendedName>
        <fullName evidence="4">Retrotransposon gag domain-containing protein</fullName>
    </recommendedName>
</protein>
<proteinExistence type="predicted"/>
<accession>A0A2G2ZVF4</accession>
<reference evidence="2 3" key="2">
    <citation type="journal article" date="2017" name="Genome Biol.">
        <title>New reference genome sequences of hot pepper reveal the massive evolution of plant disease-resistance genes by retroduplication.</title>
        <authorList>
            <person name="Kim S."/>
            <person name="Park J."/>
            <person name="Yeom S.I."/>
            <person name="Kim Y.M."/>
            <person name="Seo E."/>
            <person name="Kim K.T."/>
            <person name="Kim M.S."/>
            <person name="Lee J.M."/>
            <person name="Cheong K."/>
            <person name="Shin H.S."/>
            <person name="Kim S.B."/>
            <person name="Han K."/>
            <person name="Lee J."/>
            <person name="Park M."/>
            <person name="Lee H.A."/>
            <person name="Lee H.Y."/>
            <person name="Lee Y."/>
            <person name="Oh S."/>
            <person name="Lee J.H."/>
            <person name="Choi E."/>
            <person name="Choi E."/>
            <person name="Lee S.E."/>
            <person name="Jeon J."/>
            <person name="Kim H."/>
            <person name="Choi G."/>
            <person name="Song H."/>
            <person name="Lee J."/>
            <person name="Lee S.C."/>
            <person name="Kwon J.K."/>
            <person name="Lee H.Y."/>
            <person name="Koo N."/>
            <person name="Hong Y."/>
            <person name="Kim R.W."/>
            <person name="Kang W.H."/>
            <person name="Huh J.H."/>
            <person name="Kang B.C."/>
            <person name="Yang T.J."/>
            <person name="Lee Y.H."/>
            <person name="Bennetzen J.L."/>
            <person name="Choi D."/>
        </authorList>
    </citation>
    <scope>NUCLEOTIDE SEQUENCE [LARGE SCALE GENOMIC DNA]</scope>
    <source>
        <strain evidence="3">cv. CM334</strain>
    </source>
</reference>
<evidence type="ECO:0000256" key="1">
    <source>
        <dbReference type="SAM" id="MobiDB-lite"/>
    </source>
</evidence>
<dbReference type="Proteomes" id="UP000222542">
    <property type="component" value="Unassembled WGS sequence"/>
</dbReference>
<sequence>MTKTNKKLESNDTKMNELGQKLDVMEKLLPSGNGILVSGPREGQRGESSNNRARMEEFQDTAAEYPQQKLEMVVFHLNRRAESWYFSYHLSRGTVRWSDFVEEICRRFEEADNNNLNLLGEFKKLEKFEDLKAWVLITHPTIPEEFFLGFFIEGLKDKIKHTVKILDPFSLSQAVEKIRHQEKLIETINKKSKSTEVRMAPQFNSSGNRNFGPGTKLIEARRARGEFYKCGEKYYLGHQCKDKQLNALTACTEIIEEGGSNQEGNYVEMPRNFMEILEFQDEQQPEVLEPTSLNVFSGTTTSTTINIRGLYGKKSWSY</sequence>
<feature type="region of interest" description="Disordered" evidence="1">
    <location>
        <begin position="31"/>
        <end position="53"/>
    </location>
</feature>
<dbReference type="AlphaFoldDB" id="A0A2G2ZVF4"/>
<comment type="caution">
    <text evidence="2">The sequence shown here is derived from an EMBL/GenBank/DDBJ whole genome shotgun (WGS) entry which is preliminary data.</text>
</comment>
<dbReference type="EMBL" id="AYRZ02000003">
    <property type="protein sequence ID" value="PHT85952.1"/>
    <property type="molecule type" value="Genomic_DNA"/>
</dbReference>
<organism evidence="2 3">
    <name type="scientific">Capsicum annuum</name>
    <name type="common">Capsicum pepper</name>
    <dbReference type="NCBI Taxonomy" id="4072"/>
    <lineage>
        <taxon>Eukaryota</taxon>
        <taxon>Viridiplantae</taxon>
        <taxon>Streptophyta</taxon>
        <taxon>Embryophyta</taxon>
        <taxon>Tracheophyta</taxon>
        <taxon>Spermatophyta</taxon>
        <taxon>Magnoliopsida</taxon>
        <taxon>eudicotyledons</taxon>
        <taxon>Gunneridae</taxon>
        <taxon>Pentapetalae</taxon>
        <taxon>asterids</taxon>
        <taxon>lamiids</taxon>
        <taxon>Solanales</taxon>
        <taxon>Solanaceae</taxon>
        <taxon>Solanoideae</taxon>
        <taxon>Capsiceae</taxon>
        <taxon>Capsicum</taxon>
    </lineage>
</organism>
<keyword evidence="3" id="KW-1185">Reference proteome</keyword>
<dbReference type="Gramene" id="PHT85952">
    <property type="protein sequence ID" value="PHT85952"/>
    <property type="gene ID" value="T459_08058"/>
</dbReference>
<evidence type="ECO:0008006" key="4">
    <source>
        <dbReference type="Google" id="ProtNLM"/>
    </source>
</evidence>
<evidence type="ECO:0000313" key="3">
    <source>
        <dbReference type="Proteomes" id="UP000222542"/>
    </source>
</evidence>
<reference evidence="2 3" key="1">
    <citation type="journal article" date="2014" name="Nat. Genet.">
        <title>Genome sequence of the hot pepper provides insights into the evolution of pungency in Capsicum species.</title>
        <authorList>
            <person name="Kim S."/>
            <person name="Park M."/>
            <person name="Yeom S.I."/>
            <person name="Kim Y.M."/>
            <person name="Lee J.M."/>
            <person name="Lee H.A."/>
            <person name="Seo E."/>
            <person name="Choi J."/>
            <person name="Cheong K."/>
            <person name="Kim K.T."/>
            <person name="Jung K."/>
            <person name="Lee G.W."/>
            <person name="Oh S.K."/>
            <person name="Bae C."/>
            <person name="Kim S.B."/>
            <person name="Lee H.Y."/>
            <person name="Kim S.Y."/>
            <person name="Kim M.S."/>
            <person name="Kang B.C."/>
            <person name="Jo Y.D."/>
            <person name="Yang H.B."/>
            <person name="Jeong H.J."/>
            <person name="Kang W.H."/>
            <person name="Kwon J.K."/>
            <person name="Shin C."/>
            <person name="Lim J.Y."/>
            <person name="Park J.H."/>
            <person name="Huh J.H."/>
            <person name="Kim J.S."/>
            <person name="Kim B.D."/>
            <person name="Cohen O."/>
            <person name="Paran I."/>
            <person name="Suh M.C."/>
            <person name="Lee S.B."/>
            <person name="Kim Y.K."/>
            <person name="Shin Y."/>
            <person name="Noh S.J."/>
            <person name="Park J."/>
            <person name="Seo Y.S."/>
            <person name="Kwon S.Y."/>
            <person name="Kim H.A."/>
            <person name="Park J.M."/>
            <person name="Kim H.J."/>
            <person name="Choi S.B."/>
            <person name="Bosland P.W."/>
            <person name="Reeves G."/>
            <person name="Jo S.H."/>
            <person name="Lee B.W."/>
            <person name="Cho H.T."/>
            <person name="Choi H.S."/>
            <person name="Lee M.S."/>
            <person name="Yu Y."/>
            <person name="Do Choi Y."/>
            <person name="Park B.S."/>
            <person name="van Deynze A."/>
            <person name="Ashrafi H."/>
            <person name="Hill T."/>
            <person name="Kim W.T."/>
            <person name="Pai H.S."/>
            <person name="Ahn H.K."/>
            <person name="Yeam I."/>
            <person name="Giovannoni J.J."/>
            <person name="Rose J.K."/>
            <person name="Sorensen I."/>
            <person name="Lee S.J."/>
            <person name="Kim R.W."/>
            <person name="Choi I.Y."/>
            <person name="Choi B.S."/>
            <person name="Lim J.S."/>
            <person name="Lee Y.H."/>
            <person name="Choi D."/>
        </authorList>
    </citation>
    <scope>NUCLEOTIDE SEQUENCE [LARGE SCALE GENOMIC DNA]</scope>
    <source>
        <strain evidence="3">cv. CM334</strain>
    </source>
</reference>
<dbReference type="OMA" id="AWVLITH"/>